<accession>A0A225VI33</accession>
<keyword evidence="3" id="KW-1185">Reference proteome</keyword>
<dbReference type="Proteomes" id="UP000198211">
    <property type="component" value="Unassembled WGS sequence"/>
</dbReference>
<comment type="caution">
    <text evidence="2">The sequence shown here is derived from an EMBL/GenBank/DDBJ whole genome shotgun (WGS) entry which is preliminary data.</text>
</comment>
<name>A0A225VI33_9STRA</name>
<dbReference type="EMBL" id="NBNE01005112">
    <property type="protein sequence ID" value="OWZ04170.1"/>
    <property type="molecule type" value="Genomic_DNA"/>
</dbReference>
<dbReference type="AlphaFoldDB" id="A0A225VI33"/>
<dbReference type="OrthoDB" id="444540at2759"/>
<reference evidence="3" key="1">
    <citation type="submission" date="2017-03" db="EMBL/GenBank/DDBJ databases">
        <title>Phytopthora megakarya and P. palmivora, two closely related causual agents of cacao black pod achieved similar genome size and gene model numbers by different mechanisms.</title>
        <authorList>
            <person name="Ali S."/>
            <person name="Shao J."/>
            <person name="Larry D.J."/>
            <person name="Kronmiller B."/>
            <person name="Shen D."/>
            <person name="Strem M.D."/>
            <person name="Melnick R.L."/>
            <person name="Guiltinan M.J."/>
            <person name="Tyler B.M."/>
            <person name="Meinhardt L.W."/>
            <person name="Bailey B.A."/>
        </authorList>
    </citation>
    <scope>NUCLEOTIDE SEQUENCE [LARGE SCALE GENOMIC DNA]</scope>
    <source>
        <strain evidence="3">zdho120</strain>
    </source>
</reference>
<organism evidence="2 3">
    <name type="scientific">Phytophthora megakarya</name>
    <dbReference type="NCBI Taxonomy" id="4795"/>
    <lineage>
        <taxon>Eukaryota</taxon>
        <taxon>Sar</taxon>
        <taxon>Stramenopiles</taxon>
        <taxon>Oomycota</taxon>
        <taxon>Peronosporomycetes</taxon>
        <taxon>Peronosporales</taxon>
        <taxon>Peronosporaceae</taxon>
        <taxon>Phytophthora</taxon>
    </lineage>
</organism>
<protein>
    <submittedName>
        <fullName evidence="2">Uncharacterized protein</fullName>
    </submittedName>
</protein>
<gene>
    <name evidence="2" type="ORF">PHMEG_00023971</name>
</gene>
<proteinExistence type="predicted"/>
<evidence type="ECO:0000313" key="2">
    <source>
        <dbReference type="EMBL" id="OWZ04170.1"/>
    </source>
</evidence>
<sequence length="143" mass="16276">MGLTLPVRKVLVVRSYGAPSVGSVSSTVRGAAYMKRPPTPQWLRQKCYESRGMFAEEPGEVPTNTRKKRAPMGAPQTVAQQLLRPNRVPRACNTERRHSCSEINECNCADEDRYAPRIVRVHQKQYNTRPYSAEGRVFRRSKN</sequence>
<evidence type="ECO:0000256" key="1">
    <source>
        <dbReference type="SAM" id="MobiDB-lite"/>
    </source>
</evidence>
<feature type="region of interest" description="Disordered" evidence="1">
    <location>
        <begin position="54"/>
        <end position="76"/>
    </location>
</feature>
<evidence type="ECO:0000313" key="3">
    <source>
        <dbReference type="Proteomes" id="UP000198211"/>
    </source>
</evidence>
<dbReference type="STRING" id="4795.A0A225VI33"/>